<dbReference type="EMBL" id="BANC01000125">
    <property type="protein sequence ID" value="GAN81935.1"/>
    <property type="molecule type" value="Genomic_DNA"/>
</dbReference>
<sequence>MPPADPAAPISSSRQGSNAVQIRHYNERVVLEAIRRLGTASKAEIARSAHLTPQAVAGIVDALHKAGYLLKIGKRHGQIGQPSVLYAPNPERAFSIGLHVGRRALQAVLVDLAGDILHQLEHEYPYPMPQEVASLALETISQLEAELTAEQRDRLIGVGVSMPYFLGGWQKELGFPQEMAEAWRGFNFPGFLVSSTSHEVYFENDASAAATAQLVRGQGMEERNFIYLYLGTIIGGGLILGGSLETGPNGNAAAFNTFPVTASTLSSAPPMHGPFEVLQHRASLYVLLRHLRTNGVKIDRIGELAALGDKAQPWLDEWEQDCAAALAQAIIGALSVVDVEAIVIDGILPPTPLGRIVAQTQARLNDWVPSGLMPPLIRKGGLGPDGPAIGAALLPFYAHFAPNNEVLANKFRAEAKPLLTGGNIPSAA</sequence>
<dbReference type="Gene3D" id="3.30.420.40">
    <property type="match status" value="2"/>
</dbReference>
<evidence type="ECO:0000313" key="1">
    <source>
        <dbReference type="EMBL" id="GAN81935.1"/>
    </source>
</evidence>
<gene>
    <name evidence="1" type="ORF">Aam_127_014</name>
</gene>
<keyword evidence="2" id="KW-1185">Reference proteome</keyword>
<protein>
    <submittedName>
        <fullName evidence="1">Transcriptional repressor sugar kinase</fullName>
    </submittedName>
</protein>
<dbReference type="Pfam" id="PF00480">
    <property type="entry name" value="ROK"/>
    <property type="match status" value="1"/>
</dbReference>
<organism evidence="1 2">
    <name type="scientific">Acidocella aminolytica 101 = DSM 11237</name>
    <dbReference type="NCBI Taxonomy" id="1120923"/>
    <lineage>
        <taxon>Bacteria</taxon>
        <taxon>Pseudomonadati</taxon>
        <taxon>Pseudomonadota</taxon>
        <taxon>Alphaproteobacteria</taxon>
        <taxon>Acetobacterales</taxon>
        <taxon>Acidocellaceae</taxon>
        <taxon>Acidocella</taxon>
    </lineage>
</organism>
<dbReference type="Gene3D" id="1.10.10.10">
    <property type="entry name" value="Winged helix-like DNA-binding domain superfamily/Winged helix DNA-binding domain"/>
    <property type="match status" value="1"/>
</dbReference>
<dbReference type="GO" id="GO:0009384">
    <property type="term" value="F:N-acylmannosamine kinase activity"/>
    <property type="evidence" value="ECO:0007669"/>
    <property type="project" value="TreeGrafter"/>
</dbReference>
<proteinExistence type="predicted"/>
<dbReference type="SUPFAM" id="SSF46785">
    <property type="entry name" value="Winged helix' DNA-binding domain"/>
    <property type="match status" value="1"/>
</dbReference>
<dbReference type="Proteomes" id="UP000032668">
    <property type="component" value="Unassembled WGS sequence"/>
</dbReference>
<dbReference type="InterPro" id="IPR036390">
    <property type="entry name" value="WH_DNA-bd_sf"/>
</dbReference>
<dbReference type="InterPro" id="IPR000600">
    <property type="entry name" value="ROK"/>
</dbReference>
<keyword evidence="1" id="KW-0418">Kinase</keyword>
<dbReference type="AlphaFoldDB" id="A0A0D6PJI1"/>
<dbReference type="RefSeq" id="WP_048880318.1">
    <property type="nucleotide sequence ID" value="NZ_BANC01000125.1"/>
</dbReference>
<accession>A0A0D6PJI1</accession>
<name>A0A0D6PJI1_9PROT</name>
<keyword evidence="1" id="KW-0808">Transferase</keyword>
<dbReference type="SUPFAM" id="SSF53067">
    <property type="entry name" value="Actin-like ATPase domain"/>
    <property type="match status" value="1"/>
</dbReference>
<dbReference type="PANTHER" id="PTHR18964">
    <property type="entry name" value="ROK (REPRESSOR, ORF, KINASE) FAMILY"/>
    <property type="match status" value="1"/>
</dbReference>
<reference evidence="1 2" key="1">
    <citation type="submission" date="2012-11" db="EMBL/GenBank/DDBJ databases">
        <title>Whole genome sequence of Acidocella aminolytica 101 = DSM 11237.</title>
        <authorList>
            <person name="Azuma Y."/>
            <person name="Higashiura N."/>
            <person name="Hirakawa H."/>
            <person name="Matsushita K."/>
        </authorList>
    </citation>
    <scope>NUCLEOTIDE SEQUENCE [LARGE SCALE GENOMIC DNA]</scope>
    <source>
        <strain evidence="2">101 / DSM 11237</strain>
    </source>
</reference>
<dbReference type="InterPro" id="IPR036388">
    <property type="entry name" value="WH-like_DNA-bd_sf"/>
</dbReference>
<dbReference type="PANTHER" id="PTHR18964:SF169">
    <property type="entry name" value="N-ACETYLMANNOSAMINE KINASE"/>
    <property type="match status" value="1"/>
</dbReference>
<comment type="caution">
    <text evidence="1">The sequence shown here is derived from an EMBL/GenBank/DDBJ whole genome shotgun (WGS) entry which is preliminary data.</text>
</comment>
<dbReference type="OrthoDB" id="49685at2"/>
<dbReference type="InterPro" id="IPR043129">
    <property type="entry name" value="ATPase_NBD"/>
</dbReference>
<dbReference type="STRING" id="1120923.SAMN02746095_01159"/>
<dbReference type="GO" id="GO:0019262">
    <property type="term" value="P:N-acetylneuraminate catabolic process"/>
    <property type="evidence" value="ECO:0007669"/>
    <property type="project" value="TreeGrafter"/>
</dbReference>
<evidence type="ECO:0000313" key="2">
    <source>
        <dbReference type="Proteomes" id="UP000032668"/>
    </source>
</evidence>